<keyword evidence="7 9" id="KW-0472">Membrane</keyword>
<evidence type="ECO:0000256" key="7">
    <source>
        <dbReference type="ARBA" id="ARBA00023136"/>
    </source>
</evidence>
<dbReference type="PANTHER" id="PTHR30151:SF0">
    <property type="entry name" value="ABC TRANSPORTER PERMEASE PROTEIN MJ0413-RELATED"/>
    <property type="match status" value="1"/>
</dbReference>
<comment type="function">
    <text evidence="8">Probably part of an ABC transporter complex. Probably responsible for the translocation of the substrate across the membrane.</text>
</comment>
<feature type="transmembrane region" description="Helical" evidence="9">
    <location>
        <begin position="126"/>
        <end position="144"/>
    </location>
</feature>
<dbReference type="EMBL" id="CP042906">
    <property type="protein sequence ID" value="QEX17487.1"/>
    <property type="molecule type" value="Genomic_DNA"/>
</dbReference>
<dbReference type="KEGG" id="htq:FRZ44_27870"/>
<dbReference type="FunFam" id="1.10.3720.10:FF:000003">
    <property type="entry name" value="Aliphatic sulfonate ABC transporter permease"/>
    <property type="match status" value="1"/>
</dbReference>
<dbReference type="GO" id="GO:0005886">
    <property type="term" value="C:plasma membrane"/>
    <property type="evidence" value="ECO:0007669"/>
    <property type="project" value="UniProtKB-SubCell"/>
</dbReference>
<evidence type="ECO:0000259" key="10">
    <source>
        <dbReference type="PROSITE" id="PS50928"/>
    </source>
</evidence>
<evidence type="ECO:0000256" key="3">
    <source>
        <dbReference type="ARBA" id="ARBA00022448"/>
    </source>
</evidence>
<dbReference type="Gene3D" id="1.10.3720.10">
    <property type="entry name" value="MetI-like"/>
    <property type="match status" value="1"/>
</dbReference>
<dbReference type="OrthoDB" id="9799271at2"/>
<dbReference type="PANTHER" id="PTHR30151">
    <property type="entry name" value="ALKANE SULFONATE ABC TRANSPORTER-RELATED, MEMBRANE SUBUNIT"/>
    <property type="match status" value="1"/>
</dbReference>
<dbReference type="Pfam" id="PF00528">
    <property type="entry name" value="BPD_transp_1"/>
    <property type="match status" value="1"/>
</dbReference>
<evidence type="ECO:0000256" key="6">
    <source>
        <dbReference type="ARBA" id="ARBA00022989"/>
    </source>
</evidence>
<keyword evidence="12" id="KW-1185">Reference proteome</keyword>
<evidence type="ECO:0000313" key="12">
    <source>
        <dbReference type="Proteomes" id="UP000326202"/>
    </source>
</evidence>
<organism evidence="11 12">
    <name type="scientific">Hypericibacter terrae</name>
    <dbReference type="NCBI Taxonomy" id="2602015"/>
    <lineage>
        <taxon>Bacteria</taxon>
        <taxon>Pseudomonadati</taxon>
        <taxon>Pseudomonadota</taxon>
        <taxon>Alphaproteobacteria</taxon>
        <taxon>Rhodospirillales</taxon>
        <taxon>Dongiaceae</taxon>
        <taxon>Hypericibacter</taxon>
    </lineage>
</organism>
<dbReference type="InterPro" id="IPR035906">
    <property type="entry name" value="MetI-like_sf"/>
</dbReference>
<dbReference type="CDD" id="cd06261">
    <property type="entry name" value="TM_PBP2"/>
    <property type="match status" value="1"/>
</dbReference>
<dbReference type="InterPro" id="IPR000515">
    <property type="entry name" value="MetI-like"/>
</dbReference>
<keyword evidence="3 9" id="KW-0813">Transport</keyword>
<sequence>MTESKRRPKSGSATESQWRTLFRFRGKARSDVELTIGVASFVAILLAWTAVAELRWIAPQFLPSPLIVLQAIYRLFTGQNFAADIGISIFRVWVAFIVSALMAIPIGILMSSYRIVGAVTEPVIDFIRYLPVPALVPLTLIWLGIGEMSKITLLWLGTFFQLVLLIADDARRVPKEYVETGRTLGANDRELMRDILLPAMLPSMVDNLRITLGWCWTYLIIAEIVAASSGIGFVIWSAKRYVKTPEVFAGILAIGIIGLVTDQLIRWLHRKAFRYLGS</sequence>
<evidence type="ECO:0000256" key="1">
    <source>
        <dbReference type="ARBA" id="ARBA00004651"/>
    </source>
</evidence>
<evidence type="ECO:0000256" key="2">
    <source>
        <dbReference type="ARBA" id="ARBA00009306"/>
    </source>
</evidence>
<evidence type="ECO:0000256" key="8">
    <source>
        <dbReference type="ARBA" id="ARBA00056719"/>
    </source>
</evidence>
<dbReference type="PROSITE" id="PS50928">
    <property type="entry name" value="ABC_TM1"/>
    <property type="match status" value="1"/>
</dbReference>
<keyword evidence="5 9" id="KW-0812">Transmembrane</keyword>
<feature type="domain" description="ABC transmembrane type-1" evidence="10">
    <location>
        <begin position="85"/>
        <end position="269"/>
    </location>
</feature>
<dbReference type="SUPFAM" id="SSF161098">
    <property type="entry name" value="MetI-like"/>
    <property type="match status" value="1"/>
</dbReference>
<feature type="transmembrane region" description="Helical" evidence="9">
    <location>
        <begin position="32"/>
        <end position="51"/>
    </location>
</feature>
<feature type="transmembrane region" description="Helical" evidence="9">
    <location>
        <begin position="210"/>
        <end position="235"/>
    </location>
</feature>
<comment type="subcellular location">
    <subcellularLocation>
        <location evidence="1 9">Cell membrane</location>
        <topology evidence="1 9">Multi-pass membrane protein</topology>
    </subcellularLocation>
</comment>
<comment type="similarity">
    <text evidence="2 9">Belongs to the binding-protein-dependent transport system permease family.</text>
</comment>
<evidence type="ECO:0000256" key="5">
    <source>
        <dbReference type="ARBA" id="ARBA00022692"/>
    </source>
</evidence>
<proteinExistence type="inferred from homology"/>
<feature type="transmembrane region" description="Helical" evidence="9">
    <location>
        <begin position="247"/>
        <end position="268"/>
    </location>
</feature>
<evidence type="ECO:0000256" key="4">
    <source>
        <dbReference type="ARBA" id="ARBA00022475"/>
    </source>
</evidence>
<name>A0A5J6MJP6_9PROT</name>
<reference evidence="11 12" key="1">
    <citation type="submission" date="2019-08" db="EMBL/GenBank/DDBJ databases">
        <title>Hyperibacter terrae gen. nov., sp. nov. and Hyperibacter viscosus sp. nov., two new members in the family Rhodospirillaceae isolated from the rhizosphere of Hypericum perforatum.</title>
        <authorList>
            <person name="Noviana Z."/>
        </authorList>
    </citation>
    <scope>NUCLEOTIDE SEQUENCE [LARGE SCALE GENOMIC DNA]</scope>
    <source>
        <strain evidence="11 12">R5913</strain>
    </source>
</reference>
<accession>A0A5J6MJP6</accession>
<keyword evidence="6 9" id="KW-1133">Transmembrane helix</keyword>
<protein>
    <submittedName>
        <fullName evidence="11">ABC transporter permease</fullName>
    </submittedName>
</protein>
<dbReference type="Proteomes" id="UP000326202">
    <property type="component" value="Chromosome"/>
</dbReference>
<dbReference type="AlphaFoldDB" id="A0A5J6MJP6"/>
<dbReference type="GO" id="GO:0042918">
    <property type="term" value="P:alkanesulfonate transmembrane transport"/>
    <property type="evidence" value="ECO:0007669"/>
    <property type="project" value="UniProtKB-ARBA"/>
</dbReference>
<evidence type="ECO:0000256" key="9">
    <source>
        <dbReference type="RuleBase" id="RU363032"/>
    </source>
</evidence>
<evidence type="ECO:0000313" key="11">
    <source>
        <dbReference type="EMBL" id="QEX17487.1"/>
    </source>
</evidence>
<dbReference type="RefSeq" id="WP_151177744.1">
    <property type="nucleotide sequence ID" value="NZ_CP042906.1"/>
</dbReference>
<feature type="transmembrane region" description="Helical" evidence="9">
    <location>
        <begin position="57"/>
        <end position="76"/>
    </location>
</feature>
<gene>
    <name evidence="11" type="ORF">FRZ44_27870</name>
</gene>
<feature type="transmembrane region" description="Helical" evidence="9">
    <location>
        <begin position="88"/>
        <end position="114"/>
    </location>
</feature>
<keyword evidence="4" id="KW-1003">Cell membrane</keyword>